<organism evidence="2 3">
    <name type="scientific">Trifolium medium</name>
    <dbReference type="NCBI Taxonomy" id="97028"/>
    <lineage>
        <taxon>Eukaryota</taxon>
        <taxon>Viridiplantae</taxon>
        <taxon>Streptophyta</taxon>
        <taxon>Embryophyta</taxon>
        <taxon>Tracheophyta</taxon>
        <taxon>Spermatophyta</taxon>
        <taxon>Magnoliopsida</taxon>
        <taxon>eudicotyledons</taxon>
        <taxon>Gunneridae</taxon>
        <taxon>Pentapetalae</taxon>
        <taxon>rosids</taxon>
        <taxon>fabids</taxon>
        <taxon>Fabales</taxon>
        <taxon>Fabaceae</taxon>
        <taxon>Papilionoideae</taxon>
        <taxon>50 kb inversion clade</taxon>
        <taxon>NPAAA clade</taxon>
        <taxon>Hologalegina</taxon>
        <taxon>IRL clade</taxon>
        <taxon>Trifolieae</taxon>
        <taxon>Trifolium</taxon>
    </lineage>
</organism>
<dbReference type="EMBL" id="LXQA010373446">
    <property type="protein sequence ID" value="MCI47520.1"/>
    <property type="molecule type" value="Genomic_DNA"/>
</dbReference>
<proteinExistence type="predicted"/>
<reference evidence="2 3" key="1">
    <citation type="journal article" date="2018" name="Front. Plant Sci.">
        <title>Red Clover (Trifolium pratense) and Zigzag Clover (T. medium) - A Picture of Genomic Similarities and Differences.</title>
        <authorList>
            <person name="Dluhosova J."/>
            <person name="Istvanek J."/>
            <person name="Nedelnik J."/>
            <person name="Repkova J."/>
        </authorList>
    </citation>
    <scope>NUCLEOTIDE SEQUENCE [LARGE SCALE GENOMIC DNA]</scope>
    <source>
        <strain evidence="3">cv. 10/8</strain>
        <tissue evidence="2">Leaf</tissue>
    </source>
</reference>
<comment type="caution">
    <text evidence="2">The sequence shown here is derived from an EMBL/GenBank/DDBJ whole genome shotgun (WGS) entry which is preliminary data.</text>
</comment>
<evidence type="ECO:0000256" key="1">
    <source>
        <dbReference type="SAM" id="MobiDB-lite"/>
    </source>
</evidence>
<feature type="non-terminal residue" evidence="2">
    <location>
        <position position="1"/>
    </location>
</feature>
<sequence length="29" mass="3141">CSVEKVEQEERGGIKDEVSSLTRDEGSSS</sequence>
<dbReference type="Proteomes" id="UP000265520">
    <property type="component" value="Unassembled WGS sequence"/>
</dbReference>
<accession>A0A392SHV9</accession>
<evidence type="ECO:0000313" key="3">
    <source>
        <dbReference type="Proteomes" id="UP000265520"/>
    </source>
</evidence>
<name>A0A392SHV9_9FABA</name>
<evidence type="ECO:0000313" key="2">
    <source>
        <dbReference type="EMBL" id="MCI47520.1"/>
    </source>
</evidence>
<feature type="region of interest" description="Disordered" evidence="1">
    <location>
        <begin position="1"/>
        <end position="29"/>
    </location>
</feature>
<dbReference type="AlphaFoldDB" id="A0A392SHV9"/>
<keyword evidence="3" id="KW-1185">Reference proteome</keyword>
<protein>
    <submittedName>
        <fullName evidence="2">Uncharacterized protein</fullName>
    </submittedName>
</protein>